<protein>
    <recommendedName>
        <fullName evidence="7">Large ribosomal subunit protein mL52</fullName>
    </recommendedName>
    <alternativeName>
        <fullName evidence="8">39S ribosomal protein L52, mitochondrial</fullName>
    </alternativeName>
</protein>
<organism evidence="9 10">
    <name type="scientific">Polypedilum vanderplanki</name>
    <name type="common">Sleeping chironomid midge</name>
    <dbReference type="NCBI Taxonomy" id="319348"/>
    <lineage>
        <taxon>Eukaryota</taxon>
        <taxon>Metazoa</taxon>
        <taxon>Ecdysozoa</taxon>
        <taxon>Arthropoda</taxon>
        <taxon>Hexapoda</taxon>
        <taxon>Insecta</taxon>
        <taxon>Pterygota</taxon>
        <taxon>Neoptera</taxon>
        <taxon>Endopterygota</taxon>
        <taxon>Diptera</taxon>
        <taxon>Nematocera</taxon>
        <taxon>Chironomoidea</taxon>
        <taxon>Chironomidae</taxon>
        <taxon>Chironominae</taxon>
        <taxon>Polypedilum</taxon>
        <taxon>Polypedilum</taxon>
    </lineage>
</organism>
<keyword evidence="10" id="KW-1185">Reference proteome</keyword>
<dbReference type="EMBL" id="JADBJN010000004">
    <property type="protein sequence ID" value="KAG5668760.1"/>
    <property type="molecule type" value="Genomic_DNA"/>
</dbReference>
<keyword evidence="6" id="KW-0687">Ribonucleoprotein</keyword>
<sequence>MLKLTQKASLLVGQNIRFFQTTQIQLLDQVWRRKNRLTLNPNTESPLTCLPDFSYLDGRPTPLGKNQKRRLENQRGIAKHIVKGLDEIHFAEKRYERIQKEKIKLQVFFTRNSEDYRRVMDIPEFEVCKVLKSSTDNILIKQLVESINVSATNSLHQCPYNNFNFNMSAPKTQLFHTLPSGNYKVFTEVRFNGMENPVLNWTIEFDINTFRDKLG</sequence>
<comment type="caution">
    <text evidence="9">The sequence shown here is derived from an EMBL/GenBank/DDBJ whole genome shotgun (WGS) entry which is preliminary data.</text>
</comment>
<evidence type="ECO:0000256" key="3">
    <source>
        <dbReference type="ARBA" id="ARBA00022946"/>
    </source>
</evidence>
<evidence type="ECO:0000313" key="9">
    <source>
        <dbReference type="EMBL" id="KAG5668760.1"/>
    </source>
</evidence>
<dbReference type="AlphaFoldDB" id="A0A9J6BGH9"/>
<evidence type="ECO:0000256" key="5">
    <source>
        <dbReference type="ARBA" id="ARBA00023128"/>
    </source>
</evidence>
<comment type="subcellular location">
    <subcellularLocation>
        <location evidence="1">Mitochondrion</location>
    </subcellularLocation>
</comment>
<gene>
    <name evidence="9" type="ORF">PVAND_016687</name>
</gene>
<keyword evidence="3" id="KW-0809">Transit peptide</keyword>
<proteinExistence type="inferred from homology"/>
<dbReference type="Pfam" id="PF18699">
    <property type="entry name" value="MRPL52"/>
    <property type="match status" value="1"/>
</dbReference>
<name>A0A9J6BGH9_POLVA</name>
<comment type="similarity">
    <text evidence="2">Belongs to the mitochondrion-specific ribosomal protein mL52 family.</text>
</comment>
<keyword evidence="4" id="KW-0689">Ribosomal protein</keyword>
<dbReference type="PANTHER" id="PTHR34090">
    <property type="entry name" value="39S RIBOSOMAL PROTEIN L52, MITOCHONDRIAL"/>
    <property type="match status" value="1"/>
</dbReference>
<evidence type="ECO:0000313" key="10">
    <source>
        <dbReference type="Proteomes" id="UP001107558"/>
    </source>
</evidence>
<keyword evidence="5" id="KW-0496">Mitochondrion</keyword>
<evidence type="ECO:0000256" key="8">
    <source>
        <dbReference type="ARBA" id="ARBA00035425"/>
    </source>
</evidence>
<dbReference type="Pfam" id="PF06477">
    <property type="entry name" value="DUF1091"/>
    <property type="match status" value="1"/>
</dbReference>
<evidence type="ECO:0000256" key="1">
    <source>
        <dbReference type="ARBA" id="ARBA00004173"/>
    </source>
</evidence>
<reference evidence="9" key="1">
    <citation type="submission" date="2021-03" db="EMBL/GenBank/DDBJ databases">
        <title>Chromosome level genome of the anhydrobiotic midge Polypedilum vanderplanki.</title>
        <authorList>
            <person name="Yoshida Y."/>
            <person name="Kikawada T."/>
            <person name="Gusev O."/>
        </authorList>
    </citation>
    <scope>NUCLEOTIDE SEQUENCE</scope>
    <source>
        <strain evidence="9">NIAS01</strain>
        <tissue evidence="9">Whole body or cell culture</tissue>
    </source>
</reference>
<evidence type="ECO:0000256" key="4">
    <source>
        <dbReference type="ARBA" id="ARBA00022980"/>
    </source>
</evidence>
<accession>A0A9J6BGH9</accession>
<dbReference type="PANTHER" id="PTHR34090:SF1">
    <property type="entry name" value="LARGE RIBOSOMAL SUBUNIT PROTEIN ML52"/>
    <property type="match status" value="1"/>
</dbReference>
<dbReference type="Proteomes" id="UP001107558">
    <property type="component" value="Chromosome 4"/>
</dbReference>
<evidence type="ECO:0000256" key="6">
    <source>
        <dbReference type="ARBA" id="ARBA00023274"/>
    </source>
</evidence>
<dbReference type="GO" id="GO:0005762">
    <property type="term" value="C:mitochondrial large ribosomal subunit"/>
    <property type="evidence" value="ECO:0007669"/>
    <property type="project" value="InterPro"/>
</dbReference>
<dbReference type="GO" id="GO:0003735">
    <property type="term" value="F:structural constituent of ribosome"/>
    <property type="evidence" value="ECO:0007669"/>
    <property type="project" value="InterPro"/>
</dbReference>
<dbReference type="OrthoDB" id="10249237at2759"/>
<dbReference type="InterPro" id="IPR034596">
    <property type="entry name" value="Ribosomal_mL52"/>
</dbReference>
<evidence type="ECO:0000256" key="2">
    <source>
        <dbReference type="ARBA" id="ARBA00007232"/>
    </source>
</evidence>
<evidence type="ECO:0000256" key="7">
    <source>
        <dbReference type="ARBA" id="ARBA00035181"/>
    </source>
</evidence>
<dbReference type="GO" id="GO:0032543">
    <property type="term" value="P:mitochondrial translation"/>
    <property type="evidence" value="ECO:0007669"/>
    <property type="project" value="InterPro"/>
</dbReference>
<dbReference type="InterPro" id="IPR010512">
    <property type="entry name" value="DUF1091"/>
</dbReference>